<comment type="caution">
    <text evidence="2">The sequence shown here is derived from an EMBL/GenBank/DDBJ whole genome shotgun (WGS) entry which is preliminary data.</text>
</comment>
<dbReference type="InterPro" id="IPR000182">
    <property type="entry name" value="GNAT_dom"/>
</dbReference>
<dbReference type="Proteomes" id="UP000291338">
    <property type="component" value="Unassembled WGS sequence"/>
</dbReference>
<dbReference type="SUPFAM" id="SSF55729">
    <property type="entry name" value="Acyl-CoA N-acyltransferases (Nat)"/>
    <property type="match status" value="1"/>
</dbReference>
<protein>
    <recommendedName>
        <fullName evidence="1">N-acetyltransferase domain-containing protein</fullName>
    </recommendedName>
</protein>
<dbReference type="AlphaFoldDB" id="A0A4Q7IT51"/>
<dbReference type="CDD" id="cd04301">
    <property type="entry name" value="NAT_SF"/>
    <property type="match status" value="1"/>
</dbReference>
<proteinExistence type="predicted"/>
<accession>A0A4Q7IT51</accession>
<dbReference type="Pfam" id="PF00583">
    <property type="entry name" value="Acetyltransf_1"/>
    <property type="match status" value="1"/>
</dbReference>
<dbReference type="GO" id="GO:0016747">
    <property type="term" value="F:acyltransferase activity, transferring groups other than amino-acyl groups"/>
    <property type="evidence" value="ECO:0007669"/>
    <property type="project" value="InterPro"/>
</dbReference>
<evidence type="ECO:0000259" key="1">
    <source>
        <dbReference type="PROSITE" id="PS51186"/>
    </source>
</evidence>
<dbReference type="RefSeq" id="WP_130253685.1">
    <property type="nucleotide sequence ID" value="NZ_PPSX01000003.1"/>
</dbReference>
<gene>
    <name evidence="2" type="ORF">C1E23_00465</name>
</gene>
<organism evidence="2 3">
    <name type="scientific">Pseudoalteromonas phenolica</name>
    <dbReference type="NCBI Taxonomy" id="161398"/>
    <lineage>
        <taxon>Bacteria</taxon>
        <taxon>Pseudomonadati</taxon>
        <taxon>Pseudomonadota</taxon>
        <taxon>Gammaproteobacteria</taxon>
        <taxon>Alteromonadales</taxon>
        <taxon>Pseudoalteromonadaceae</taxon>
        <taxon>Pseudoalteromonas</taxon>
    </lineage>
</organism>
<evidence type="ECO:0000313" key="2">
    <source>
        <dbReference type="EMBL" id="RZQ55045.1"/>
    </source>
</evidence>
<dbReference type="PROSITE" id="PS51186">
    <property type="entry name" value="GNAT"/>
    <property type="match status" value="1"/>
</dbReference>
<feature type="domain" description="N-acetyltransferase" evidence="1">
    <location>
        <begin position="105"/>
        <end position="237"/>
    </location>
</feature>
<dbReference type="Gene3D" id="3.40.630.30">
    <property type="match status" value="1"/>
</dbReference>
<reference evidence="2 3" key="1">
    <citation type="submission" date="2018-01" db="EMBL/GenBank/DDBJ databases">
        <title>Co-occurrence of chitin degradation, pigmentation and bioactivity in marine Pseudoalteromonas.</title>
        <authorList>
            <person name="Paulsen S."/>
            <person name="Gram L."/>
            <person name="Machado H."/>
        </authorList>
    </citation>
    <scope>NUCLEOTIDE SEQUENCE [LARGE SCALE GENOMIC DNA]</scope>
    <source>
        <strain evidence="2 3">S3898</strain>
    </source>
</reference>
<name>A0A4Q7IT51_9GAMM</name>
<dbReference type="InterPro" id="IPR016181">
    <property type="entry name" value="Acyl_CoA_acyltransferase"/>
</dbReference>
<evidence type="ECO:0000313" key="3">
    <source>
        <dbReference type="Proteomes" id="UP000291338"/>
    </source>
</evidence>
<dbReference type="EMBL" id="PPSX01000003">
    <property type="protein sequence ID" value="RZQ55045.1"/>
    <property type="molecule type" value="Genomic_DNA"/>
</dbReference>
<sequence length="237" mass="26564">MTSELAKNLQNLDAFWSAMSHSPELKSEQKKKRKSKQKLKIHNNWPNKAWQADFGLDYSEKVHPLPVGKSRVTILKPTEHRSEQVKMSLQAMVLPLEKAQFNRSSQVEVLTQPDDLPSWAQACSNAFGYIIVPEALLPLLKNPNATLFSYKVDGAIAGTAIAFQSNDVMGVHQVGVDPNFRGQGIAKTLMHHLVDFAKRQDTRLMTLQASKAGLPLYQQMGFSLLAEVYHLEPSQEI</sequence>